<dbReference type="RefSeq" id="WP_145236419.1">
    <property type="nucleotide sequence ID" value="NZ_CP036273.1"/>
</dbReference>
<gene>
    <name evidence="1" type="ORF">ETAA1_17770</name>
</gene>
<dbReference type="Proteomes" id="UP000319576">
    <property type="component" value="Chromosome"/>
</dbReference>
<sequence length="360" mass="40326">MAFGDFPTFYSKARERSVAGVFDEFLDQHINITRGIRNRAGTSQNHLREFLADETDRDEGFPRVLSIEDWDFLGGSFARHTKIWPLDDIDVYLPLDGTGLVYTGAYGVLPYTVVNDGVLDENPLLVDRKRWMDGYNLSSEKLIDGFAKILRRHYPETTKVRRVGEAVNVRLTVGAGEDNDGLGFDVVPCFSLKPVNYGQQPFYLIPNGDDGWIHTNPRIDQEYSDNLNRANGRTLRKGVKLFKWWNGEFAGGRVESYYAELAVMRAFQMRNAFGQTVTTIAEAAEVAFRAVRDAINAGDQQPLLNGAPTVERGPVTNGDMTLLNAAVTLSQRARQLELYGRQAEAIGVWGQVFGEEFPTA</sequence>
<organism evidence="1 2">
    <name type="scientific">Urbifossiella limnaea</name>
    <dbReference type="NCBI Taxonomy" id="2528023"/>
    <lineage>
        <taxon>Bacteria</taxon>
        <taxon>Pseudomonadati</taxon>
        <taxon>Planctomycetota</taxon>
        <taxon>Planctomycetia</taxon>
        <taxon>Gemmatales</taxon>
        <taxon>Gemmataceae</taxon>
        <taxon>Urbifossiella</taxon>
    </lineage>
</organism>
<dbReference type="OrthoDB" id="2082416at2"/>
<dbReference type="EMBL" id="CP036273">
    <property type="protein sequence ID" value="QDU19839.1"/>
    <property type="molecule type" value="Genomic_DNA"/>
</dbReference>
<accession>A0A517XQS9</accession>
<proteinExistence type="predicted"/>
<protein>
    <recommendedName>
        <fullName evidence="3">Nucleotidyltransferase</fullName>
    </recommendedName>
</protein>
<evidence type="ECO:0008006" key="3">
    <source>
        <dbReference type="Google" id="ProtNLM"/>
    </source>
</evidence>
<keyword evidence="2" id="KW-1185">Reference proteome</keyword>
<evidence type="ECO:0000313" key="2">
    <source>
        <dbReference type="Proteomes" id="UP000319576"/>
    </source>
</evidence>
<name>A0A517XQS9_9BACT</name>
<dbReference type="KEGG" id="uli:ETAA1_17770"/>
<dbReference type="AlphaFoldDB" id="A0A517XQS9"/>
<evidence type="ECO:0000313" key="1">
    <source>
        <dbReference type="EMBL" id="QDU19839.1"/>
    </source>
</evidence>
<reference evidence="1 2" key="1">
    <citation type="submission" date="2019-02" db="EMBL/GenBank/DDBJ databases">
        <title>Deep-cultivation of Planctomycetes and their phenomic and genomic characterization uncovers novel biology.</title>
        <authorList>
            <person name="Wiegand S."/>
            <person name="Jogler M."/>
            <person name="Boedeker C."/>
            <person name="Pinto D."/>
            <person name="Vollmers J."/>
            <person name="Rivas-Marin E."/>
            <person name="Kohn T."/>
            <person name="Peeters S.H."/>
            <person name="Heuer A."/>
            <person name="Rast P."/>
            <person name="Oberbeckmann S."/>
            <person name="Bunk B."/>
            <person name="Jeske O."/>
            <person name="Meyerdierks A."/>
            <person name="Storesund J.E."/>
            <person name="Kallscheuer N."/>
            <person name="Luecker S."/>
            <person name="Lage O.M."/>
            <person name="Pohl T."/>
            <person name="Merkel B.J."/>
            <person name="Hornburger P."/>
            <person name="Mueller R.-W."/>
            <person name="Bruemmer F."/>
            <person name="Labrenz M."/>
            <person name="Spormann A.M."/>
            <person name="Op den Camp H."/>
            <person name="Overmann J."/>
            <person name="Amann R."/>
            <person name="Jetten M.S.M."/>
            <person name="Mascher T."/>
            <person name="Medema M.H."/>
            <person name="Devos D.P."/>
            <person name="Kaster A.-K."/>
            <person name="Ovreas L."/>
            <person name="Rohde M."/>
            <person name="Galperin M.Y."/>
            <person name="Jogler C."/>
        </authorList>
    </citation>
    <scope>NUCLEOTIDE SEQUENCE [LARGE SCALE GENOMIC DNA]</scope>
    <source>
        <strain evidence="1 2">ETA_A1</strain>
    </source>
</reference>